<dbReference type="AlphaFoldDB" id="A0AA40SXZ7"/>
<dbReference type="RefSeq" id="WP_191758348.1">
    <property type="nucleotide sequence ID" value="NZ_VJXY01000015.1"/>
</dbReference>
<evidence type="ECO:0000313" key="1">
    <source>
        <dbReference type="EMBL" id="MBD6617109.1"/>
    </source>
</evidence>
<keyword evidence="2" id="KW-1185">Reference proteome</keyword>
<dbReference type="EMBL" id="VJXY01000015">
    <property type="protein sequence ID" value="MBD6617109.1"/>
    <property type="molecule type" value="Genomic_DNA"/>
</dbReference>
<comment type="caution">
    <text evidence="1">The sequence shown here is derived from an EMBL/GenBank/DDBJ whole genome shotgun (WGS) entry which is preliminary data.</text>
</comment>
<dbReference type="Proteomes" id="UP001165986">
    <property type="component" value="Unassembled WGS sequence"/>
</dbReference>
<accession>A0AA40SXZ7</accession>
<name>A0AA40SXZ7_9NOST</name>
<organism evidence="1 2">
    <name type="scientific">Komarekiella delphini-convector SJRDD-AB1</name>
    <dbReference type="NCBI Taxonomy" id="2593771"/>
    <lineage>
        <taxon>Bacteria</taxon>
        <taxon>Bacillati</taxon>
        <taxon>Cyanobacteriota</taxon>
        <taxon>Cyanophyceae</taxon>
        <taxon>Nostocales</taxon>
        <taxon>Nostocaceae</taxon>
        <taxon>Komarekiella</taxon>
        <taxon>Komarekiella delphini-convector</taxon>
    </lineage>
</organism>
<proteinExistence type="predicted"/>
<reference evidence="1" key="1">
    <citation type="submission" date="2019-07" db="EMBL/GenBank/DDBJ databases">
        <title>Toxilogical consequences of a new and cryptic species of cyanobacteria (Komarekiella delphini-convector) recovered from the epidermis of a bottlenose dolphin and 1500 ft. in the air.</title>
        <authorList>
            <person name="Brown A.O."/>
            <person name="Dvorak P."/>
            <person name="Villanueva C.D."/>
            <person name="Foss A.J."/>
            <person name="Garvey A.D."/>
            <person name="Gibson Q.A."/>
            <person name="Johansen J.R."/>
            <person name="Casamatta D.A."/>
        </authorList>
    </citation>
    <scope>NUCLEOTIDE SEQUENCE</scope>
    <source>
        <strain evidence="1">SJRDD-AB1</strain>
    </source>
</reference>
<evidence type="ECO:0000313" key="2">
    <source>
        <dbReference type="Proteomes" id="UP001165986"/>
    </source>
</evidence>
<protein>
    <submittedName>
        <fullName evidence="1">Uncharacterized protein</fullName>
    </submittedName>
</protein>
<gene>
    <name evidence="1" type="ORF">FNW02_15020</name>
</gene>
<sequence>MSVLKLQQSVLNSLQNLKSFDAVKKLFWSQLNYERVNKELSHRTFTDAVANELADDPLLLASAY</sequence>